<name>A0A1G5YAE6_9BACT</name>
<gene>
    <name evidence="1" type="ORF">SAMN03080617_02333</name>
</gene>
<dbReference type="AlphaFoldDB" id="A0A1G5YAE6"/>
<dbReference type="RefSeq" id="WP_092730116.1">
    <property type="nucleotide sequence ID" value="NZ_FMXE01000015.1"/>
</dbReference>
<evidence type="ECO:0000313" key="2">
    <source>
        <dbReference type="Proteomes" id="UP000198756"/>
    </source>
</evidence>
<organism evidence="1 2">
    <name type="scientific">Algoriphagus alkaliphilus</name>
    <dbReference type="NCBI Taxonomy" id="279824"/>
    <lineage>
        <taxon>Bacteria</taxon>
        <taxon>Pseudomonadati</taxon>
        <taxon>Bacteroidota</taxon>
        <taxon>Cytophagia</taxon>
        <taxon>Cytophagales</taxon>
        <taxon>Cyclobacteriaceae</taxon>
        <taxon>Algoriphagus</taxon>
    </lineage>
</organism>
<evidence type="ECO:0008006" key="3">
    <source>
        <dbReference type="Google" id="ProtNLM"/>
    </source>
</evidence>
<dbReference type="STRING" id="279824.SAMN03080617_02333"/>
<dbReference type="InterPro" id="IPR036390">
    <property type="entry name" value="WH_DNA-bd_sf"/>
</dbReference>
<keyword evidence="2" id="KW-1185">Reference proteome</keyword>
<dbReference type="SUPFAM" id="SSF46785">
    <property type="entry name" value="Winged helix' DNA-binding domain"/>
    <property type="match status" value="1"/>
</dbReference>
<sequence length="108" mass="12675">MEFIKQIERLQLLNKLVREKRTGSPEELAERLAVSRAKLYLILEELRDRNVFIKFNKRINSFEYEACRGINLEFSFRILRQDEENVINGGKIINFFPASIILDGANLS</sequence>
<proteinExistence type="predicted"/>
<reference evidence="2" key="1">
    <citation type="submission" date="2016-10" db="EMBL/GenBank/DDBJ databases">
        <authorList>
            <person name="Varghese N."/>
            <person name="Submissions S."/>
        </authorList>
    </citation>
    <scope>NUCLEOTIDE SEQUENCE [LARGE SCALE GENOMIC DNA]</scope>
    <source>
        <strain evidence="2">DSM 22703</strain>
    </source>
</reference>
<dbReference type="OrthoDB" id="1163801at2"/>
<dbReference type="EMBL" id="FMXE01000015">
    <property type="protein sequence ID" value="SDA79186.1"/>
    <property type="molecule type" value="Genomic_DNA"/>
</dbReference>
<accession>A0A1G5YAE6</accession>
<protein>
    <recommendedName>
        <fullName evidence="3">HTH domain-containing protein</fullName>
    </recommendedName>
</protein>
<evidence type="ECO:0000313" key="1">
    <source>
        <dbReference type="EMBL" id="SDA79186.1"/>
    </source>
</evidence>
<dbReference type="Proteomes" id="UP000198756">
    <property type="component" value="Unassembled WGS sequence"/>
</dbReference>